<keyword evidence="4 8" id="KW-0812">Transmembrane</keyword>
<evidence type="ECO:0000313" key="12">
    <source>
        <dbReference type="Proteomes" id="UP000282289"/>
    </source>
</evidence>
<evidence type="ECO:0000256" key="6">
    <source>
        <dbReference type="ARBA" id="ARBA00023136"/>
    </source>
</evidence>
<feature type="transmembrane region" description="Helical" evidence="8">
    <location>
        <begin position="340"/>
        <end position="359"/>
    </location>
</feature>
<reference evidence="11 12" key="1">
    <citation type="submission" date="2018-08" db="EMBL/GenBank/DDBJ databases">
        <title>Recombination of ecologically and evolutionarily significant loci maintains genetic cohesion in the Pseudomonas syringae species complex.</title>
        <authorList>
            <person name="Dillon M."/>
            <person name="Thakur S."/>
            <person name="Almeida R.N.D."/>
            <person name="Weir B.S."/>
            <person name="Guttman D.S."/>
        </authorList>
    </citation>
    <scope>NUCLEOTIDE SEQUENCE [LARGE SCALE GENOMIC DNA]</scope>
    <source>
        <strain evidence="11 12">ICMP 19589</strain>
    </source>
</reference>
<dbReference type="InterPro" id="IPR045276">
    <property type="entry name" value="YbiO_bact"/>
</dbReference>
<dbReference type="InterPro" id="IPR023408">
    <property type="entry name" value="MscS_beta-dom_sf"/>
</dbReference>
<feature type="transmembrane region" description="Helical" evidence="8">
    <location>
        <begin position="235"/>
        <end position="257"/>
    </location>
</feature>
<dbReference type="InterPro" id="IPR011014">
    <property type="entry name" value="MscS_channel_TM-2"/>
</dbReference>
<feature type="transmembrane region" description="Helical" evidence="8">
    <location>
        <begin position="192"/>
        <end position="214"/>
    </location>
</feature>
<dbReference type="GO" id="GO:0008381">
    <property type="term" value="F:mechanosensitive monoatomic ion channel activity"/>
    <property type="evidence" value="ECO:0007669"/>
    <property type="project" value="InterPro"/>
</dbReference>
<feature type="compositionally biased region" description="Pro residues" evidence="7">
    <location>
        <begin position="794"/>
        <end position="814"/>
    </location>
</feature>
<dbReference type="InterPro" id="IPR011066">
    <property type="entry name" value="MscS_channel_C_sf"/>
</dbReference>
<feature type="transmembrane region" description="Helical" evidence="8">
    <location>
        <begin position="421"/>
        <end position="442"/>
    </location>
</feature>
<keyword evidence="3" id="KW-1003">Cell membrane</keyword>
<feature type="transmembrane region" description="Helical" evidence="8">
    <location>
        <begin position="551"/>
        <end position="570"/>
    </location>
</feature>
<feature type="region of interest" description="Disordered" evidence="7">
    <location>
        <begin position="82"/>
        <end position="124"/>
    </location>
</feature>
<dbReference type="EMBL" id="RBQT01000090">
    <property type="protein sequence ID" value="RMP79483.1"/>
    <property type="molecule type" value="Genomic_DNA"/>
</dbReference>
<proteinExistence type="inferred from homology"/>
<dbReference type="InterPro" id="IPR010920">
    <property type="entry name" value="LSM_dom_sf"/>
</dbReference>
<comment type="subcellular location">
    <subcellularLocation>
        <location evidence="1">Cell membrane</location>
        <topology evidence="1">Multi-pass membrane protein</topology>
    </subcellularLocation>
</comment>
<dbReference type="Gene3D" id="1.10.287.1260">
    <property type="match status" value="1"/>
</dbReference>
<keyword evidence="5 8" id="KW-1133">Transmembrane helix</keyword>
<dbReference type="SUPFAM" id="SSF82689">
    <property type="entry name" value="Mechanosensitive channel protein MscS (YggB), C-terminal domain"/>
    <property type="match status" value="1"/>
</dbReference>
<dbReference type="Pfam" id="PF21088">
    <property type="entry name" value="MS_channel_1st"/>
    <property type="match status" value="1"/>
</dbReference>
<evidence type="ECO:0000256" key="8">
    <source>
        <dbReference type="SAM" id="Phobius"/>
    </source>
</evidence>
<feature type="region of interest" description="Disordered" evidence="7">
    <location>
        <begin position="766"/>
        <end position="814"/>
    </location>
</feature>
<keyword evidence="6 8" id="KW-0472">Membrane</keyword>
<feature type="compositionally biased region" description="Basic and acidic residues" evidence="7">
    <location>
        <begin position="82"/>
        <end position="119"/>
    </location>
</feature>
<evidence type="ECO:0000313" key="11">
    <source>
        <dbReference type="EMBL" id="RMP79483.1"/>
    </source>
</evidence>
<dbReference type="InterPro" id="IPR006685">
    <property type="entry name" value="MscS_channel_2nd"/>
</dbReference>
<evidence type="ECO:0000256" key="7">
    <source>
        <dbReference type="SAM" id="MobiDB-lite"/>
    </source>
</evidence>
<dbReference type="Gene3D" id="2.30.30.60">
    <property type="match status" value="1"/>
</dbReference>
<dbReference type="PANTHER" id="PTHR30460:SF0">
    <property type="entry name" value="MODERATE CONDUCTANCE MECHANOSENSITIVE CHANNEL YBIO"/>
    <property type="match status" value="1"/>
</dbReference>
<feature type="transmembrane region" description="Helical" evidence="8">
    <location>
        <begin position="391"/>
        <end position="409"/>
    </location>
</feature>
<sequence>MGSSYFPAGTELAGHKGISSLGSKRALACAWLYLPIEGENCVASQLKILILSGLLLFAGSFNLHAADVPALPMGAAVPTDDKAAEKADGKEKADAKAADKPAAKADDKAAEKADAKPADGGEPAAAEAPELLVQGGLLGAISSSIDDVQEKLNLDDNLFDAWQLRADRAADELEKLVNKRTTRSPWSVAGDFLALSFVWIGSFAVLTTLGRFLAVRLCRTPFMRVRERSQALLKYVLPFTLPAIVCLPLTLYVSHFMPSSVGRALALCFAYATSSGIVSTSVLLCVIVMFNSGHKRAAVRMIRRYAPRPLFVVGFLAALSDALTSPQIARQLGSNVTTSVAVFTGLFASVVFCMLIIKVRRPVAHLIRNRSLSSRLQRPALQQSLKIFSNLWHLPILLMILVSAINLIGAGEDSQEALRCALFTTILLIATVFLSTVFQHLFKPAESLGRGGHVYKARLLSLVYAVLRIALAIGFIEILGRIWGFSMFEFAQRNTLGRVISDSLSSIGLIFVVTWLLWVVLDTAIQEALKPPANHRSGRQPSTRIKTILPLLRNAVKIILVVICAITTMANLGINVAPLLAGAGVVGLAIGFGSQQLVQDVITGLFIIIEDTFSVGDWVVLSTGHSGSVESLTIRTVRLRDGKGFVHSVPFGQIKAVTNQSRQFAYAFFSVQFTYDSDIDDALALIRETGQSISDDILLKHNLQGPLEVFGVDSMNLNGMVLTAQFRTSSGGQYAVGRAFNERLKRLVDKNPNVRFAQTYPQMVMGPGFNNPQAGVEAEGPPAPSDPAAATPSAPAPAPLGLPKGNSPPGPAAQ</sequence>
<protein>
    <submittedName>
        <fullName evidence="11">Mechanosensitive ion channel protein</fullName>
    </submittedName>
</protein>
<evidence type="ECO:0000256" key="3">
    <source>
        <dbReference type="ARBA" id="ARBA00022475"/>
    </source>
</evidence>
<organism evidence="11 12">
    <name type="scientific">Pseudomonas syringae pv. actinidiae</name>
    <dbReference type="NCBI Taxonomy" id="103796"/>
    <lineage>
        <taxon>Bacteria</taxon>
        <taxon>Pseudomonadati</taxon>
        <taxon>Pseudomonadota</taxon>
        <taxon>Gammaproteobacteria</taxon>
        <taxon>Pseudomonadales</taxon>
        <taxon>Pseudomonadaceae</taxon>
        <taxon>Pseudomonas</taxon>
        <taxon>Pseudomonas syringae</taxon>
    </lineage>
</organism>
<dbReference type="Pfam" id="PF00924">
    <property type="entry name" value="MS_channel_2nd"/>
    <property type="match status" value="1"/>
</dbReference>
<dbReference type="InterPro" id="IPR049142">
    <property type="entry name" value="MS_channel_1st"/>
</dbReference>
<feature type="transmembrane region" description="Helical" evidence="8">
    <location>
        <begin position="462"/>
        <end position="483"/>
    </location>
</feature>
<dbReference type="GO" id="GO:0005886">
    <property type="term" value="C:plasma membrane"/>
    <property type="evidence" value="ECO:0007669"/>
    <property type="project" value="UniProtKB-SubCell"/>
</dbReference>
<dbReference type="AlphaFoldDB" id="A0A7Z6XZ72"/>
<evidence type="ECO:0000256" key="2">
    <source>
        <dbReference type="ARBA" id="ARBA00008017"/>
    </source>
</evidence>
<dbReference type="SUPFAM" id="SSF50182">
    <property type="entry name" value="Sm-like ribonucleoproteins"/>
    <property type="match status" value="1"/>
</dbReference>
<feature type="transmembrane region" description="Helical" evidence="8">
    <location>
        <begin position="503"/>
        <end position="521"/>
    </location>
</feature>
<evidence type="ECO:0000256" key="5">
    <source>
        <dbReference type="ARBA" id="ARBA00022989"/>
    </source>
</evidence>
<dbReference type="SUPFAM" id="SSF82861">
    <property type="entry name" value="Mechanosensitive channel protein MscS (YggB), transmembrane region"/>
    <property type="match status" value="1"/>
</dbReference>
<comment type="similarity">
    <text evidence="2">Belongs to the MscS (TC 1.A.23) family.</text>
</comment>
<comment type="caution">
    <text evidence="11">The sequence shown here is derived from an EMBL/GenBank/DDBJ whole genome shotgun (WGS) entry which is preliminary data.</text>
</comment>
<evidence type="ECO:0000256" key="4">
    <source>
        <dbReference type="ARBA" id="ARBA00022692"/>
    </source>
</evidence>
<feature type="transmembrane region" description="Helical" evidence="8">
    <location>
        <begin position="310"/>
        <end position="328"/>
    </location>
</feature>
<dbReference type="Gene3D" id="3.30.70.100">
    <property type="match status" value="1"/>
</dbReference>
<evidence type="ECO:0000259" key="9">
    <source>
        <dbReference type="Pfam" id="PF00924"/>
    </source>
</evidence>
<evidence type="ECO:0000256" key="1">
    <source>
        <dbReference type="ARBA" id="ARBA00004651"/>
    </source>
</evidence>
<evidence type="ECO:0000259" key="10">
    <source>
        <dbReference type="Pfam" id="PF21088"/>
    </source>
</evidence>
<feature type="domain" description="Mechanosensitive ion channel transmembrane helices 2/3" evidence="10">
    <location>
        <begin position="555"/>
        <end position="595"/>
    </location>
</feature>
<dbReference type="Proteomes" id="UP000282289">
    <property type="component" value="Unassembled WGS sequence"/>
</dbReference>
<feature type="domain" description="Mechanosensitive ion channel MscS" evidence="9">
    <location>
        <begin position="597"/>
        <end position="662"/>
    </location>
</feature>
<accession>A0A7Z6XZ72</accession>
<name>A0A7Z6XZ72_PSESF</name>
<dbReference type="PANTHER" id="PTHR30460">
    <property type="entry name" value="MODERATE CONDUCTANCE MECHANOSENSITIVE CHANNEL YBIO"/>
    <property type="match status" value="1"/>
</dbReference>
<gene>
    <name evidence="11" type="ORF">ALQ15_04645</name>
</gene>
<feature type="transmembrane region" description="Helical" evidence="8">
    <location>
        <begin position="269"/>
        <end position="290"/>
    </location>
</feature>